<feature type="region of interest" description="Disordered" evidence="1">
    <location>
        <begin position="1"/>
        <end position="28"/>
    </location>
</feature>
<evidence type="ECO:0000256" key="1">
    <source>
        <dbReference type="SAM" id="MobiDB-lite"/>
    </source>
</evidence>
<organism evidence="3 4">
    <name type="scientific">Trichostrongylus colubriformis</name>
    <name type="common">Black scour worm</name>
    <dbReference type="NCBI Taxonomy" id="6319"/>
    <lineage>
        <taxon>Eukaryota</taxon>
        <taxon>Metazoa</taxon>
        <taxon>Ecdysozoa</taxon>
        <taxon>Nematoda</taxon>
        <taxon>Chromadorea</taxon>
        <taxon>Rhabditida</taxon>
        <taxon>Rhabditina</taxon>
        <taxon>Rhabditomorpha</taxon>
        <taxon>Strongyloidea</taxon>
        <taxon>Trichostrongylidae</taxon>
        <taxon>Trichostrongylus</taxon>
    </lineage>
</organism>
<reference evidence="3 4" key="1">
    <citation type="submission" date="2019-10" db="EMBL/GenBank/DDBJ databases">
        <title>Assembly and Annotation for the nematode Trichostrongylus colubriformis.</title>
        <authorList>
            <person name="Martin J."/>
        </authorList>
    </citation>
    <scope>NUCLEOTIDE SEQUENCE [LARGE SCALE GENOMIC DNA]</scope>
    <source>
        <strain evidence="3">G859</strain>
        <tissue evidence="3">Whole worm</tissue>
    </source>
</reference>
<feature type="compositionally biased region" description="Polar residues" evidence="1">
    <location>
        <begin position="1"/>
        <end position="19"/>
    </location>
</feature>
<accession>A0AAN8G2A6</accession>
<evidence type="ECO:0000313" key="4">
    <source>
        <dbReference type="Proteomes" id="UP001331761"/>
    </source>
</evidence>
<gene>
    <name evidence="3" type="ORF">GCK32_012463</name>
</gene>
<dbReference type="Pfam" id="PF23003">
    <property type="entry name" value="Fn1_2"/>
    <property type="match status" value="1"/>
</dbReference>
<dbReference type="InterPro" id="IPR055119">
    <property type="entry name" value="Mig18_Fn1"/>
</dbReference>
<comment type="caution">
    <text evidence="3">The sequence shown here is derived from an EMBL/GenBank/DDBJ whole genome shotgun (WGS) entry which is preliminary data.</text>
</comment>
<dbReference type="InterPro" id="IPR040282">
    <property type="entry name" value="Mig-18-like"/>
</dbReference>
<proteinExistence type="predicted"/>
<dbReference type="PANTHER" id="PTHR35572:SF6">
    <property type="entry name" value="IG-LIKE DOMAIN-CONTAINING PROTEIN"/>
    <property type="match status" value="1"/>
</dbReference>
<dbReference type="AlphaFoldDB" id="A0AAN8G2A6"/>
<dbReference type="Proteomes" id="UP001331761">
    <property type="component" value="Unassembled WGS sequence"/>
</dbReference>
<evidence type="ECO:0000313" key="3">
    <source>
        <dbReference type="EMBL" id="KAK5981895.1"/>
    </source>
</evidence>
<dbReference type="PANTHER" id="PTHR35572">
    <property type="entry name" value="PROTEIN CBG04538-RELATED"/>
    <property type="match status" value="1"/>
</dbReference>
<feature type="domain" description="Abnormal cell migration protein 18-like fibronectin type I" evidence="2">
    <location>
        <begin position="58"/>
        <end position="124"/>
    </location>
</feature>
<sequence>MEGGNSKLSCSLPSGTAEQLSEKPVKENKTRKMSKITVKLMQLFLLYLCVEDALAVMKCRSGGKEHSNGETWVEGGFKKKCTATTNSWSTKIVACLTDKGTEVNIGKTVTEDGKKYTCEDHGGGKVGMKWKAV</sequence>
<keyword evidence="4" id="KW-1185">Reference proteome</keyword>
<name>A0AAN8G2A6_TRICO</name>
<dbReference type="EMBL" id="WIXE01005756">
    <property type="protein sequence ID" value="KAK5981895.1"/>
    <property type="molecule type" value="Genomic_DNA"/>
</dbReference>
<protein>
    <recommendedName>
        <fullName evidence="2">Abnormal cell migration protein 18-like fibronectin type I domain-containing protein</fullName>
    </recommendedName>
</protein>
<evidence type="ECO:0000259" key="2">
    <source>
        <dbReference type="Pfam" id="PF23003"/>
    </source>
</evidence>